<dbReference type="PANTHER" id="PTHR37017:SF3">
    <property type="entry name" value="AB HYDROLASE-1 DOMAIN-CONTAINING PROTEIN"/>
    <property type="match status" value="1"/>
</dbReference>
<protein>
    <submittedName>
        <fullName evidence="2">Alpha/beta fold hydrolase</fullName>
    </submittedName>
</protein>
<dbReference type="EMBL" id="WHPC01000027">
    <property type="protein sequence ID" value="MPV37164.1"/>
    <property type="molecule type" value="Genomic_DNA"/>
</dbReference>
<dbReference type="OrthoDB" id="9773549at2"/>
<evidence type="ECO:0000259" key="1">
    <source>
        <dbReference type="Pfam" id="PF12697"/>
    </source>
</evidence>
<dbReference type="SUPFAM" id="SSF53474">
    <property type="entry name" value="alpha/beta-Hydrolases"/>
    <property type="match status" value="1"/>
</dbReference>
<dbReference type="InterPro" id="IPR052897">
    <property type="entry name" value="Sec-Metab_Biosynth_Hydrolase"/>
</dbReference>
<sequence length="239" mass="25394">MTATEAHVVLVPGFWLGAWAWDDVVPHLQEKGVRTHPVTLPGLESAGDDRVGLTLDDHVAAVREVVAGLDGAVVLVGHSGAAAVVQSVVDADPTRIRRVVYVDSGPLADGAAIMPELPADVADLPLPTWAEFTERGESYEGIDETGLALFRERAVAHPAGVARSAVRLRDERRKDVPVTVVCCTIPAGVLRDAIDAGEPWAAELLGADVELVDMPTGHWPMFSRPFDLAEAILGAVRAR</sequence>
<dbReference type="Pfam" id="PF12697">
    <property type="entry name" value="Abhydrolase_6"/>
    <property type="match status" value="1"/>
</dbReference>
<proteinExistence type="predicted"/>
<accession>A0A6N7EPL8</accession>
<dbReference type="RefSeq" id="WP_152195917.1">
    <property type="nucleotide sequence ID" value="NZ_VUKD01000004.1"/>
</dbReference>
<keyword evidence="3" id="KW-1185">Reference proteome</keyword>
<reference evidence="2 3" key="1">
    <citation type="submission" date="2019-10" db="EMBL/GenBank/DDBJ databases">
        <title>Georgenia wutianyii sp. nov. and Georgenia yuyongxinii sp. nov. isolated from plateau pika (Ochotona curzoniae) in the Qinghai-Tibet plateau of China.</title>
        <authorList>
            <person name="Tian Z."/>
        </authorList>
    </citation>
    <scope>NUCLEOTIDE SEQUENCE [LARGE SCALE GENOMIC DNA]</scope>
    <source>
        <strain evidence="2 3">JCM 19765</strain>
    </source>
</reference>
<dbReference type="Gene3D" id="3.40.50.1820">
    <property type="entry name" value="alpha/beta hydrolase"/>
    <property type="match status" value="1"/>
</dbReference>
<feature type="domain" description="AB hydrolase-1" evidence="1">
    <location>
        <begin position="8"/>
        <end position="231"/>
    </location>
</feature>
<dbReference type="Proteomes" id="UP000437709">
    <property type="component" value="Unassembled WGS sequence"/>
</dbReference>
<dbReference type="InterPro" id="IPR029058">
    <property type="entry name" value="AB_hydrolase_fold"/>
</dbReference>
<comment type="caution">
    <text evidence="2">The sequence shown here is derived from an EMBL/GenBank/DDBJ whole genome shotgun (WGS) entry which is preliminary data.</text>
</comment>
<dbReference type="GO" id="GO:0016787">
    <property type="term" value="F:hydrolase activity"/>
    <property type="evidence" value="ECO:0007669"/>
    <property type="project" value="UniProtKB-KW"/>
</dbReference>
<evidence type="ECO:0000313" key="3">
    <source>
        <dbReference type="Proteomes" id="UP000437709"/>
    </source>
</evidence>
<name>A0A6N7EPL8_9MICO</name>
<dbReference type="InterPro" id="IPR000073">
    <property type="entry name" value="AB_hydrolase_1"/>
</dbReference>
<evidence type="ECO:0000313" key="2">
    <source>
        <dbReference type="EMBL" id="MPV37164.1"/>
    </source>
</evidence>
<keyword evidence="2" id="KW-0378">Hydrolase</keyword>
<dbReference type="AlphaFoldDB" id="A0A6N7EPL8"/>
<dbReference type="PANTHER" id="PTHR37017">
    <property type="entry name" value="AB HYDROLASE-1 DOMAIN-CONTAINING PROTEIN-RELATED"/>
    <property type="match status" value="1"/>
</dbReference>
<organism evidence="2 3">
    <name type="scientific">Georgenia subflava</name>
    <dbReference type="NCBI Taxonomy" id="1622177"/>
    <lineage>
        <taxon>Bacteria</taxon>
        <taxon>Bacillati</taxon>
        <taxon>Actinomycetota</taxon>
        <taxon>Actinomycetes</taxon>
        <taxon>Micrococcales</taxon>
        <taxon>Bogoriellaceae</taxon>
        <taxon>Georgenia</taxon>
    </lineage>
</organism>
<gene>
    <name evidence="2" type="ORF">GB881_08880</name>
</gene>